<name>A0A1U9Z7U1_9HYPH</name>
<dbReference type="AlphaFoldDB" id="A0A1U9Z7U1"/>
<feature type="transmembrane region" description="Helical" evidence="1">
    <location>
        <begin position="101"/>
        <end position="123"/>
    </location>
</feature>
<dbReference type="Proteomes" id="UP000191135">
    <property type="component" value="Plasmid pMM593"/>
</dbReference>
<dbReference type="PANTHER" id="PTHR40394">
    <property type="entry name" value="LIPOPROTEIN-RELATED"/>
    <property type="match status" value="1"/>
</dbReference>
<dbReference type="KEGG" id="mmed:Mame_04434"/>
<dbReference type="InterPro" id="IPR021776">
    <property type="entry name" value="ActD"/>
</dbReference>
<gene>
    <name evidence="2" type="ORF">Mame_04434</name>
</gene>
<evidence type="ECO:0000313" key="3">
    <source>
        <dbReference type="Proteomes" id="UP000191135"/>
    </source>
</evidence>
<keyword evidence="1" id="KW-1133">Transmembrane helix</keyword>
<geneLocation type="plasmid" evidence="3">
    <name>pmm593</name>
</geneLocation>
<evidence type="ECO:0000313" key="2">
    <source>
        <dbReference type="EMBL" id="AQZ53726.1"/>
    </source>
</evidence>
<organism evidence="2 3">
    <name type="scientific">Martelella mediterranea DSM 17316</name>
    <dbReference type="NCBI Taxonomy" id="1122214"/>
    <lineage>
        <taxon>Bacteria</taxon>
        <taxon>Pseudomonadati</taxon>
        <taxon>Pseudomonadota</taxon>
        <taxon>Alphaproteobacteria</taxon>
        <taxon>Hyphomicrobiales</taxon>
        <taxon>Aurantimonadaceae</taxon>
        <taxon>Martelella</taxon>
    </lineage>
</organism>
<dbReference type="EMBL" id="CP020331">
    <property type="protein sequence ID" value="AQZ53726.1"/>
    <property type="molecule type" value="Genomic_DNA"/>
</dbReference>
<keyword evidence="2" id="KW-0614">Plasmid</keyword>
<evidence type="ECO:0000256" key="1">
    <source>
        <dbReference type="SAM" id="Phobius"/>
    </source>
</evidence>
<dbReference type="RefSeq" id="WP_018066873.1">
    <property type="nucleotide sequence ID" value="NZ_AQWH01000029.1"/>
</dbReference>
<protein>
    <recommendedName>
        <fullName evidence="4">DUF3341 domain-containing protein</fullName>
    </recommendedName>
</protein>
<keyword evidence="3" id="KW-1185">Reference proteome</keyword>
<dbReference type="eggNOG" id="COG2010">
    <property type="taxonomic scope" value="Bacteria"/>
</dbReference>
<dbReference type="OrthoDB" id="9792475at2"/>
<sequence>MPADRPDAHYHAAAAGFAGPEGLASHLATLRQHGYRKLDVLGPYFSSEIADALDAGDNRIAWITLAGGLFGALAGLGVQLYANYAYPLNIGGRPVFAWQPLPIITLEVAVMSAIVFAVIGTLLSCRLPKLHHPDFEIPDFSASDRFYILIRASDEHFDTARTPDHLKNLGAETVALVPLPEAPS</sequence>
<reference evidence="2 3" key="1">
    <citation type="submission" date="2017-03" db="EMBL/GenBank/DDBJ databases">
        <title>Foreign affairs: Plasmid Transfer between Roseobacters and Rhizobia.</title>
        <authorList>
            <person name="Bartling P."/>
            <person name="Bunk B."/>
            <person name="Overmann J."/>
            <person name="Brinkmann H."/>
            <person name="Petersen J."/>
        </authorList>
    </citation>
    <scope>NUCLEOTIDE SEQUENCE [LARGE SCALE GENOMIC DNA]</scope>
    <source>
        <strain evidence="2 3">MACL11</strain>
        <plasmid evidence="3">Plasmid pmm593</plasmid>
    </source>
</reference>
<accession>A0A1U9Z7U1</accession>
<feature type="transmembrane region" description="Helical" evidence="1">
    <location>
        <begin position="60"/>
        <end position="81"/>
    </location>
</feature>
<keyword evidence="1" id="KW-0812">Transmembrane</keyword>
<proteinExistence type="predicted"/>
<dbReference type="PANTHER" id="PTHR40394:SF2">
    <property type="entry name" value="QUINOL:CYTOCHROME C OXIDOREDUCTASE MEMBRANE PROTEIN"/>
    <property type="match status" value="1"/>
</dbReference>
<dbReference type="Pfam" id="PF11821">
    <property type="entry name" value="ActD"/>
    <property type="match status" value="1"/>
</dbReference>
<evidence type="ECO:0008006" key="4">
    <source>
        <dbReference type="Google" id="ProtNLM"/>
    </source>
</evidence>
<keyword evidence="1" id="KW-0472">Membrane</keyword>